<keyword evidence="11" id="KW-1185">Reference proteome</keyword>
<organism evidence="10 11">
    <name type="scientific">Leeia aquatica</name>
    <dbReference type="NCBI Taxonomy" id="2725557"/>
    <lineage>
        <taxon>Bacteria</taxon>
        <taxon>Pseudomonadati</taxon>
        <taxon>Pseudomonadota</taxon>
        <taxon>Betaproteobacteria</taxon>
        <taxon>Neisseriales</taxon>
        <taxon>Leeiaceae</taxon>
        <taxon>Leeia</taxon>
    </lineage>
</organism>
<evidence type="ECO:0000256" key="3">
    <source>
        <dbReference type="ARBA" id="ARBA00022490"/>
    </source>
</evidence>
<comment type="function">
    <text evidence="7">Activator of cell division through the inhibition of FtsZ GTPase activity, therefore promoting FtsZ assembly into bundles of protofilaments necessary for the formation of the division Z ring. It is recruited early at mid-cell but it is not essential for cell division.</text>
</comment>
<keyword evidence="3" id="KW-0963">Cytoplasm</keyword>
<dbReference type="Gene3D" id="1.20.5.50">
    <property type="match status" value="1"/>
</dbReference>
<comment type="caution">
    <text evidence="10">The sequence shown here is derived from an EMBL/GenBank/DDBJ whole genome shotgun (WGS) entry which is preliminary data.</text>
</comment>
<evidence type="ECO:0000256" key="2">
    <source>
        <dbReference type="ARBA" id="ARBA00015195"/>
    </source>
</evidence>
<gene>
    <name evidence="10" type="ORF">HF682_15285</name>
</gene>
<evidence type="ECO:0000313" key="11">
    <source>
        <dbReference type="Proteomes" id="UP000587991"/>
    </source>
</evidence>
<evidence type="ECO:0000256" key="1">
    <source>
        <dbReference type="ARBA" id="ARBA00004496"/>
    </source>
</evidence>
<dbReference type="PANTHER" id="PTHR34981:SF1">
    <property type="entry name" value="CELL DIVISION PROTEIN ZAPA"/>
    <property type="match status" value="1"/>
</dbReference>
<keyword evidence="4 10" id="KW-0132">Cell division</keyword>
<proteinExistence type="predicted"/>
<dbReference type="SUPFAM" id="SSF102829">
    <property type="entry name" value="Cell division protein ZapA-like"/>
    <property type="match status" value="1"/>
</dbReference>
<dbReference type="GO" id="GO:0043093">
    <property type="term" value="P:FtsZ-dependent cytokinesis"/>
    <property type="evidence" value="ECO:0007669"/>
    <property type="project" value="TreeGrafter"/>
</dbReference>
<evidence type="ECO:0000256" key="5">
    <source>
        <dbReference type="ARBA" id="ARBA00023210"/>
    </source>
</evidence>
<dbReference type="InterPro" id="IPR042233">
    <property type="entry name" value="Cell_div_ZapA_N"/>
</dbReference>
<dbReference type="GO" id="GO:0032153">
    <property type="term" value="C:cell division site"/>
    <property type="evidence" value="ECO:0007669"/>
    <property type="project" value="TreeGrafter"/>
</dbReference>
<dbReference type="InterPro" id="IPR007838">
    <property type="entry name" value="Cell_div_ZapA-like"/>
</dbReference>
<dbReference type="EMBL" id="JABAIM010000004">
    <property type="protein sequence ID" value="NLR76529.1"/>
    <property type="molecule type" value="Genomic_DNA"/>
</dbReference>
<evidence type="ECO:0000256" key="4">
    <source>
        <dbReference type="ARBA" id="ARBA00022618"/>
    </source>
</evidence>
<reference evidence="10 11" key="1">
    <citation type="submission" date="2020-04" db="EMBL/GenBank/DDBJ databases">
        <title>Draft genome of Leeia sp. IMCC25680.</title>
        <authorList>
            <person name="Song J."/>
            <person name="Cho J.-C."/>
        </authorList>
    </citation>
    <scope>NUCLEOTIDE SEQUENCE [LARGE SCALE GENOMIC DNA]</scope>
    <source>
        <strain evidence="10 11">IMCC25680</strain>
    </source>
</reference>
<accession>A0A847SH70</accession>
<name>A0A847SH70_9NEIS</name>
<comment type="subcellular location">
    <subcellularLocation>
        <location evidence="1">Cytoplasm</location>
    </subcellularLocation>
</comment>
<dbReference type="GO" id="GO:0005829">
    <property type="term" value="C:cytosol"/>
    <property type="evidence" value="ECO:0007669"/>
    <property type="project" value="TreeGrafter"/>
</dbReference>
<dbReference type="GO" id="GO:0000921">
    <property type="term" value="P:septin ring assembly"/>
    <property type="evidence" value="ECO:0007669"/>
    <property type="project" value="TreeGrafter"/>
</dbReference>
<comment type="subunit">
    <text evidence="8">Homodimer. Interacts with FtsZ.</text>
</comment>
<dbReference type="AlphaFoldDB" id="A0A847SH70"/>
<protein>
    <recommendedName>
        <fullName evidence="2">Cell division protein ZapA</fullName>
    </recommendedName>
    <alternativeName>
        <fullName evidence="9">Z ring-associated protein ZapA</fullName>
    </alternativeName>
</protein>
<keyword evidence="5" id="KW-0717">Septation</keyword>
<evidence type="ECO:0000256" key="7">
    <source>
        <dbReference type="ARBA" id="ARBA00024910"/>
    </source>
</evidence>
<dbReference type="GO" id="GO:0030428">
    <property type="term" value="C:cell septum"/>
    <property type="evidence" value="ECO:0007669"/>
    <property type="project" value="TreeGrafter"/>
</dbReference>
<evidence type="ECO:0000256" key="8">
    <source>
        <dbReference type="ARBA" id="ARBA00026068"/>
    </source>
</evidence>
<dbReference type="GO" id="GO:0000917">
    <property type="term" value="P:division septum assembly"/>
    <property type="evidence" value="ECO:0007669"/>
    <property type="project" value="UniProtKB-KW"/>
</dbReference>
<dbReference type="Pfam" id="PF05164">
    <property type="entry name" value="ZapA"/>
    <property type="match status" value="1"/>
</dbReference>
<sequence>MSSELKGLDVNIMGREFRVACPADEEAGLLEAVHYLDARMREIRDGGKIIGIDRIAIMAALNITHEFLHLKVSPDFDIGDFKRRMARMQSVMDEVLSEQQTSLF</sequence>
<evidence type="ECO:0000256" key="6">
    <source>
        <dbReference type="ARBA" id="ARBA00023306"/>
    </source>
</evidence>
<dbReference type="InterPro" id="IPR036192">
    <property type="entry name" value="Cell_div_ZapA-like_sf"/>
</dbReference>
<dbReference type="Gene3D" id="3.30.160.880">
    <property type="entry name" value="Cell division protein ZapA protomer, N-terminal domain"/>
    <property type="match status" value="1"/>
</dbReference>
<dbReference type="PANTHER" id="PTHR34981">
    <property type="entry name" value="CELL DIVISION PROTEIN ZAPA"/>
    <property type="match status" value="1"/>
</dbReference>
<evidence type="ECO:0000256" key="9">
    <source>
        <dbReference type="ARBA" id="ARBA00033158"/>
    </source>
</evidence>
<evidence type="ECO:0000313" key="10">
    <source>
        <dbReference type="EMBL" id="NLR76529.1"/>
    </source>
</evidence>
<dbReference type="RefSeq" id="WP_168878204.1">
    <property type="nucleotide sequence ID" value="NZ_JABAIM010000004.1"/>
</dbReference>
<keyword evidence="6" id="KW-0131">Cell cycle</keyword>
<dbReference type="Proteomes" id="UP000587991">
    <property type="component" value="Unassembled WGS sequence"/>
</dbReference>